<dbReference type="InterPro" id="IPR030390">
    <property type="entry name" value="MeTrfase_TrmA_AS"/>
</dbReference>
<evidence type="ECO:0000256" key="5">
    <source>
        <dbReference type="PROSITE-ProRule" id="PRU10015"/>
    </source>
</evidence>
<evidence type="ECO:0000313" key="8">
    <source>
        <dbReference type="Proteomes" id="UP000243297"/>
    </source>
</evidence>
<keyword evidence="2 4" id="KW-0808">Transferase</keyword>
<feature type="binding site" evidence="4">
    <location>
        <position position="274"/>
    </location>
    <ligand>
        <name>S-adenosyl-L-methionine</name>
        <dbReference type="ChEBI" id="CHEBI:59789"/>
    </ligand>
</feature>
<dbReference type="InterPro" id="IPR029063">
    <property type="entry name" value="SAM-dependent_MTases_sf"/>
</dbReference>
<feature type="active site" evidence="5">
    <location>
        <position position="397"/>
    </location>
</feature>
<dbReference type="Pfam" id="PF01938">
    <property type="entry name" value="TRAM"/>
    <property type="match status" value="1"/>
</dbReference>
<dbReference type="InterPro" id="IPR002792">
    <property type="entry name" value="TRAM_dom"/>
</dbReference>
<keyword evidence="3 4" id="KW-0949">S-adenosyl-L-methionine</keyword>
<dbReference type="SUPFAM" id="SSF53335">
    <property type="entry name" value="S-adenosyl-L-methionine-dependent methyltransferases"/>
    <property type="match status" value="1"/>
</dbReference>
<dbReference type="GO" id="GO:0070041">
    <property type="term" value="F:rRNA (uridine-C5-)-methyltransferase activity"/>
    <property type="evidence" value="ECO:0007669"/>
    <property type="project" value="TreeGrafter"/>
</dbReference>
<dbReference type="InterPro" id="IPR012340">
    <property type="entry name" value="NA-bd_OB-fold"/>
</dbReference>
<keyword evidence="8" id="KW-1185">Reference proteome</keyword>
<name>A0A1T4LKG7_9FIRM</name>
<dbReference type="PANTHER" id="PTHR11061">
    <property type="entry name" value="RNA M5U METHYLTRANSFERASE"/>
    <property type="match status" value="1"/>
</dbReference>
<protein>
    <submittedName>
        <fullName evidence="7">tRNA (Uracil-5-)-methyltransferase</fullName>
    </submittedName>
</protein>
<evidence type="ECO:0000256" key="4">
    <source>
        <dbReference type="PROSITE-ProRule" id="PRU01024"/>
    </source>
</evidence>
<dbReference type="STRING" id="118967.SAMN02745191_0930"/>
<accession>A0A1T4LKG7</accession>
<dbReference type="Pfam" id="PF05958">
    <property type="entry name" value="tRNA_U5-meth_tr"/>
    <property type="match status" value="1"/>
</dbReference>
<dbReference type="RefSeq" id="WP_078711356.1">
    <property type="nucleotide sequence ID" value="NZ_FUWY01000002.1"/>
</dbReference>
<feature type="binding site" evidence="4">
    <location>
        <position position="370"/>
    </location>
    <ligand>
        <name>S-adenosyl-L-methionine</name>
        <dbReference type="ChEBI" id="CHEBI:59789"/>
    </ligand>
</feature>
<dbReference type="CDD" id="cd02440">
    <property type="entry name" value="AdoMet_MTases"/>
    <property type="match status" value="1"/>
</dbReference>
<dbReference type="AlphaFoldDB" id="A0A1T4LKG7"/>
<proteinExistence type="inferred from homology"/>
<dbReference type="Proteomes" id="UP000243297">
    <property type="component" value="Unassembled WGS sequence"/>
</dbReference>
<dbReference type="InterPro" id="IPR010280">
    <property type="entry name" value="U5_MeTrfase_fam"/>
</dbReference>
<organism evidence="7 8">
    <name type="scientific">Anaerorhabdus furcosa</name>
    <dbReference type="NCBI Taxonomy" id="118967"/>
    <lineage>
        <taxon>Bacteria</taxon>
        <taxon>Bacillati</taxon>
        <taxon>Bacillota</taxon>
        <taxon>Erysipelotrichia</taxon>
        <taxon>Erysipelotrichales</taxon>
        <taxon>Erysipelotrichaceae</taxon>
        <taxon>Anaerorhabdus</taxon>
    </lineage>
</organism>
<feature type="binding site" evidence="4">
    <location>
        <position position="322"/>
    </location>
    <ligand>
        <name>S-adenosyl-L-methionine</name>
        <dbReference type="ChEBI" id="CHEBI:59789"/>
    </ligand>
</feature>
<dbReference type="PANTHER" id="PTHR11061:SF30">
    <property type="entry name" value="TRNA (URACIL(54)-C(5))-METHYLTRANSFERASE"/>
    <property type="match status" value="1"/>
</dbReference>
<dbReference type="Gene3D" id="2.40.50.140">
    <property type="entry name" value="Nucleic acid-binding proteins"/>
    <property type="match status" value="1"/>
</dbReference>
<evidence type="ECO:0000256" key="3">
    <source>
        <dbReference type="ARBA" id="ARBA00022691"/>
    </source>
</evidence>
<dbReference type="PROSITE" id="PS01230">
    <property type="entry name" value="TRMA_1"/>
    <property type="match status" value="1"/>
</dbReference>
<feature type="binding site" evidence="4">
    <location>
        <position position="301"/>
    </location>
    <ligand>
        <name>S-adenosyl-L-methionine</name>
        <dbReference type="ChEBI" id="CHEBI:59789"/>
    </ligand>
</feature>
<feature type="domain" description="TRAM" evidence="6">
    <location>
        <begin position="1"/>
        <end position="55"/>
    </location>
</feature>
<evidence type="ECO:0000313" key="7">
    <source>
        <dbReference type="EMBL" id="SJZ55141.1"/>
    </source>
</evidence>
<comment type="similarity">
    <text evidence="4">Belongs to the class I-like SAM-binding methyltransferase superfamily. RNA M5U methyltransferase family.</text>
</comment>
<evidence type="ECO:0000256" key="2">
    <source>
        <dbReference type="ARBA" id="ARBA00022679"/>
    </source>
</evidence>
<feature type="active site" description="Nucleophile" evidence="4">
    <location>
        <position position="397"/>
    </location>
</feature>
<evidence type="ECO:0000259" key="6">
    <source>
        <dbReference type="PROSITE" id="PS50926"/>
    </source>
</evidence>
<reference evidence="8" key="1">
    <citation type="submission" date="2017-02" db="EMBL/GenBank/DDBJ databases">
        <authorList>
            <person name="Varghese N."/>
            <person name="Submissions S."/>
        </authorList>
    </citation>
    <scope>NUCLEOTIDE SEQUENCE [LARGE SCALE GENOMIC DNA]</scope>
    <source>
        <strain evidence="8">ATCC 25662</strain>
    </source>
</reference>
<dbReference type="PROSITE" id="PS51687">
    <property type="entry name" value="SAM_MT_RNA_M5U"/>
    <property type="match status" value="1"/>
</dbReference>
<dbReference type="PROSITE" id="PS50926">
    <property type="entry name" value="TRAM"/>
    <property type="match status" value="1"/>
</dbReference>
<sequence>MGKTNVRIVKVGINGEGIGYINKTPVFVDGALLNEQVEIEVTEKQPSYAKAITTKILQKSDSRIKPSCPFQSRCGGCSLMITNYPSQLEIKKELIRESLVKYAGIKNIDIEDVVANPNPLHYRNQCKLPVKWLKGTLFSGLYEANSSRLLYMDECKVHEKGLDQVRMKIMNLLNQAGIRDYNDRIERGLRYIVLRGFHGVYQCTLVTGKMTLEKDLVEKILGLDEVGSLFQSINTSKKTHEVFGKEFIHLGGSKTLELRIEGVVARLSPASFFQLNVEQASNLYQKVVSLIQPCDLIVEAYSGIGIMSLLLKEKANKIIGIEYIKDAVKNANNNARINHCEDRVNFICGDAAEEMKTIAMRETIDTLVVDPPRAGLDDAMLDCILKARPKQLIYVSCNPATLAKNLNVLQERYRIEKIIPYDMFSQTPHVETIVSLKLF</sequence>
<dbReference type="EMBL" id="FUWY01000002">
    <property type="protein sequence ID" value="SJZ55141.1"/>
    <property type="molecule type" value="Genomic_DNA"/>
</dbReference>
<dbReference type="NCBIfam" id="TIGR00479">
    <property type="entry name" value="rumA"/>
    <property type="match status" value="1"/>
</dbReference>
<dbReference type="GO" id="GO:0070475">
    <property type="term" value="P:rRNA base methylation"/>
    <property type="evidence" value="ECO:0007669"/>
    <property type="project" value="TreeGrafter"/>
</dbReference>
<gene>
    <name evidence="7" type="ORF">SAMN02745191_0930</name>
</gene>
<evidence type="ECO:0000256" key="1">
    <source>
        <dbReference type="ARBA" id="ARBA00022603"/>
    </source>
</evidence>
<dbReference type="SUPFAM" id="SSF50249">
    <property type="entry name" value="Nucleic acid-binding proteins"/>
    <property type="match status" value="1"/>
</dbReference>
<keyword evidence="1 4" id="KW-0489">Methyltransferase</keyword>
<dbReference type="Gene3D" id="2.40.50.1070">
    <property type="match status" value="1"/>
</dbReference>
<dbReference type="Gene3D" id="3.40.50.150">
    <property type="entry name" value="Vaccinia Virus protein VP39"/>
    <property type="match status" value="1"/>
</dbReference>
<dbReference type="OrthoDB" id="9804590at2"/>